<dbReference type="SMART" id="SM00220">
    <property type="entry name" value="S_TKc"/>
    <property type="match status" value="1"/>
</dbReference>
<feature type="non-terminal residue" evidence="2">
    <location>
        <position position="1"/>
    </location>
</feature>
<dbReference type="CDD" id="cd00180">
    <property type="entry name" value="PKc"/>
    <property type="match status" value="1"/>
</dbReference>
<dbReference type="GO" id="GO:0005524">
    <property type="term" value="F:ATP binding"/>
    <property type="evidence" value="ECO:0007669"/>
    <property type="project" value="InterPro"/>
</dbReference>
<keyword evidence="2" id="KW-0808">Transferase</keyword>
<accession>A0A6G1KIP3</accession>
<feature type="non-terminal residue" evidence="2">
    <location>
        <position position="206"/>
    </location>
</feature>
<dbReference type="GO" id="GO:0005737">
    <property type="term" value="C:cytoplasm"/>
    <property type="evidence" value="ECO:0007669"/>
    <property type="project" value="TreeGrafter"/>
</dbReference>
<dbReference type="InterPro" id="IPR011009">
    <property type="entry name" value="Kinase-like_dom_sf"/>
</dbReference>
<dbReference type="OrthoDB" id="4062651at2759"/>
<evidence type="ECO:0000259" key="1">
    <source>
        <dbReference type="PROSITE" id="PS50011"/>
    </source>
</evidence>
<dbReference type="AlphaFoldDB" id="A0A6G1KIP3"/>
<dbReference type="SUPFAM" id="SSF56112">
    <property type="entry name" value="Protein kinase-like (PK-like)"/>
    <property type="match status" value="1"/>
</dbReference>
<dbReference type="Gene3D" id="1.10.510.10">
    <property type="entry name" value="Transferase(Phosphotransferase) domain 1"/>
    <property type="match status" value="1"/>
</dbReference>
<dbReference type="Pfam" id="PF00069">
    <property type="entry name" value="Pkinase"/>
    <property type="match status" value="1"/>
</dbReference>
<dbReference type="EMBL" id="MU005766">
    <property type="protein sequence ID" value="KAF2712493.1"/>
    <property type="molecule type" value="Genomic_DNA"/>
</dbReference>
<dbReference type="PROSITE" id="PS50011">
    <property type="entry name" value="PROTEIN_KINASE_DOM"/>
    <property type="match status" value="1"/>
</dbReference>
<dbReference type="PROSITE" id="PS00108">
    <property type="entry name" value="PROTEIN_KINASE_ST"/>
    <property type="match status" value="1"/>
</dbReference>
<organism evidence="2 3">
    <name type="scientific">Pleomassaria siparia CBS 279.74</name>
    <dbReference type="NCBI Taxonomy" id="1314801"/>
    <lineage>
        <taxon>Eukaryota</taxon>
        <taxon>Fungi</taxon>
        <taxon>Dikarya</taxon>
        <taxon>Ascomycota</taxon>
        <taxon>Pezizomycotina</taxon>
        <taxon>Dothideomycetes</taxon>
        <taxon>Pleosporomycetidae</taxon>
        <taxon>Pleosporales</taxon>
        <taxon>Pleomassariaceae</taxon>
        <taxon>Pleomassaria</taxon>
    </lineage>
</organism>
<feature type="domain" description="Protein kinase" evidence="1">
    <location>
        <begin position="3"/>
        <end position="206"/>
    </location>
</feature>
<dbReference type="InterPro" id="IPR053235">
    <property type="entry name" value="Ser_Thr_kinase"/>
</dbReference>
<dbReference type="GO" id="GO:0004674">
    <property type="term" value="F:protein serine/threonine kinase activity"/>
    <property type="evidence" value="ECO:0007669"/>
    <property type="project" value="TreeGrafter"/>
</dbReference>
<evidence type="ECO:0000313" key="3">
    <source>
        <dbReference type="Proteomes" id="UP000799428"/>
    </source>
</evidence>
<dbReference type="InterPro" id="IPR000719">
    <property type="entry name" value="Prot_kinase_dom"/>
</dbReference>
<keyword evidence="2" id="KW-0418">Kinase</keyword>
<reference evidence="2" key="1">
    <citation type="journal article" date="2020" name="Stud. Mycol.">
        <title>101 Dothideomycetes genomes: a test case for predicting lifestyles and emergence of pathogens.</title>
        <authorList>
            <person name="Haridas S."/>
            <person name="Albert R."/>
            <person name="Binder M."/>
            <person name="Bloem J."/>
            <person name="Labutti K."/>
            <person name="Salamov A."/>
            <person name="Andreopoulos B."/>
            <person name="Baker S."/>
            <person name="Barry K."/>
            <person name="Bills G."/>
            <person name="Bluhm B."/>
            <person name="Cannon C."/>
            <person name="Castanera R."/>
            <person name="Culley D."/>
            <person name="Daum C."/>
            <person name="Ezra D."/>
            <person name="Gonzalez J."/>
            <person name="Henrissat B."/>
            <person name="Kuo A."/>
            <person name="Liang C."/>
            <person name="Lipzen A."/>
            <person name="Lutzoni F."/>
            <person name="Magnuson J."/>
            <person name="Mondo S."/>
            <person name="Nolan M."/>
            <person name="Ohm R."/>
            <person name="Pangilinan J."/>
            <person name="Park H.-J."/>
            <person name="Ramirez L."/>
            <person name="Alfaro M."/>
            <person name="Sun H."/>
            <person name="Tritt A."/>
            <person name="Yoshinaga Y."/>
            <person name="Zwiers L.-H."/>
            <person name="Turgeon B."/>
            <person name="Goodwin S."/>
            <person name="Spatafora J."/>
            <person name="Crous P."/>
            <person name="Grigoriev I."/>
        </authorList>
    </citation>
    <scope>NUCLEOTIDE SEQUENCE</scope>
    <source>
        <strain evidence="2">CBS 279.74</strain>
    </source>
</reference>
<keyword evidence="3" id="KW-1185">Reference proteome</keyword>
<protein>
    <submittedName>
        <fullName evidence="2">Kinase-like protein</fullName>
    </submittedName>
</protein>
<sequence>VPWKFISRLGQGSCSTIEEIESTDTSNPKTRYARKTFLVPPHSRRRLLSVIQNEVNILKELRHHHIAEIHSTYCTEREFAIIMQPVAEMNLGEYLAYNSRPTGDSPIYSWFGCLATAFDYLHERKIKHQDIKPANILIRDGQVIVADFGISKDVLNEATTGSIGPDARTLMYCAPEAATEESDLRRGRAADIFSLGCVFLEMITTL</sequence>
<gene>
    <name evidence="2" type="ORF">K504DRAFT_348256</name>
</gene>
<name>A0A6G1KIP3_9PLEO</name>
<dbReference type="Proteomes" id="UP000799428">
    <property type="component" value="Unassembled WGS sequence"/>
</dbReference>
<dbReference type="PANTHER" id="PTHR24361">
    <property type="entry name" value="MITOGEN-ACTIVATED KINASE KINASE KINASE"/>
    <property type="match status" value="1"/>
</dbReference>
<proteinExistence type="predicted"/>
<dbReference type="InterPro" id="IPR008271">
    <property type="entry name" value="Ser/Thr_kinase_AS"/>
</dbReference>
<evidence type="ECO:0000313" key="2">
    <source>
        <dbReference type="EMBL" id="KAF2712493.1"/>
    </source>
</evidence>